<dbReference type="Gene3D" id="3.40.50.1100">
    <property type="match status" value="2"/>
</dbReference>
<dbReference type="SUPFAM" id="SSF53686">
    <property type="entry name" value="Tryptophan synthase beta subunit-like PLP-dependent enzymes"/>
    <property type="match status" value="1"/>
</dbReference>
<keyword evidence="5" id="KW-1185">Reference proteome</keyword>
<evidence type="ECO:0000313" key="5">
    <source>
        <dbReference type="Proteomes" id="UP000008460"/>
    </source>
</evidence>
<dbReference type="EMBL" id="CP002666">
    <property type="protein sequence ID" value="AEE44455.1"/>
    <property type="molecule type" value="Genomic_DNA"/>
</dbReference>
<dbReference type="CDD" id="cd01561">
    <property type="entry name" value="CBS_like"/>
    <property type="match status" value="1"/>
</dbReference>
<keyword evidence="2" id="KW-0663">Pyridoxal phosphate</keyword>
<sequence length="336" mass="35751">MSEPPVFPLVGSTPVVDLTGLLPDARRGRLLAKCEHLNPTGSIKDRPVRRMLRDLGPAGATHTLVEATGGNTGLSLALMGRALGYRVVLTMSSKMGPEKVRMLRAAGAEVEICPVEAEPGSAEHFIERARRRGRAPGCLYLNQFENASNWRAHHDETGPEIVADVGGRIDSFVCAAGTSGTLTGVARWLRRSSPGTRVVLADPHGSVLAPAVVGRSAVGEPYLAEGIGGDFVPPLFDPSLVDESVVVTDADALRWQRRLVRAGLFVGSSSGVNVAAAADHLSRQPPDDERVVVTLLCDSGDRYVSTWLDDAWTAEHVIDRRTTDTTGGRLCKAAAP</sequence>
<proteinExistence type="predicted"/>
<dbReference type="InterPro" id="IPR050214">
    <property type="entry name" value="Cys_Synth/Cystath_Beta-Synth"/>
</dbReference>
<reference evidence="4 5" key="1">
    <citation type="submission" date="2011-04" db="EMBL/GenBank/DDBJ databases">
        <title>Complete sequence of Cellulomonas fimi ATCC 484.</title>
        <authorList>
            <consortium name="US DOE Joint Genome Institute"/>
            <person name="Lucas S."/>
            <person name="Han J."/>
            <person name="Lapidus A."/>
            <person name="Cheng J.-F."/>
            <person name="Goodwin L."/>
            <person name="Pitluck S."/>
            <person name="Peters L."/>
            <person name="Chertkov O."/>
            <person name="Detter J.C."/>
            <person name="Han C."/>
            <person name="Tapia R."/>
            <person name="Land M."/>
            <person name="Hauser L."/>
            <person name="Kyrpides N."/>
            <person name="Ivanova N."/>
            <person name="Ovchinnikova G."/>
            <person name="Pagani I."/>
            <person name="Mead D."/>
            <person name="Brumm P."/>
            <person name="Woyke T."/>
        </authorList>
    </citation>
    <scope>NUCLEOTIDE SEQUENCE [LARGE SCALE GENOMIC DNA]</scope>
    <source>
        <strain evidence="5">ATCC 484 / DSM 20113 / JCM 1341 / NBRC 15513 / NCIMB 8980 / NCTC 7547</strain>
    </source>
</reference>
<evidence type="ECO:0000313" key="4">
    <source>
        <dbReference type="EMBL" id="AEE44455.1"/>
    </source>
</evidence>
<comment type="cofactor">
    <cofactor evidence="1">
        <name>pyridoxal 5'-phosphate</name>
        <dbReference type="ChEBI" id="CHEBI:597326"/>
    </cofactor>
</comment>
<dbReference type="Proteomes" id="UP000008460">
    <property type="component" value="Chromosome"/>
</dbReference>
<dbReference type="Pfam" id="PF00291">
    <property type="entry name" value="PALP"/>
    <property type="match status" value="1"/>
</dbReference>
<evidence type="ECO:0000259" key="3">
    <source>
        <dbReference type="Pfam" id="PF00291"/>
    </source>
</evidence>
<accession>F4H6U6</accession>
<dbReference type="GO" id="GO:1901605">
    <property type="term" value="P:alpha-amino acid metabolic process"/>
    <property type="evidence" value="ECO:0007669"/>
    <property type="project" value="UniProtKB-ARBA"/>
</dbReference>
<dbReference type="InterPro" id="IPR001926">
    <property type="entry name" value="TrpB-like_PALP"/>
</dbReference>
<evidence type="ECO:0000256" key="1">
    <source>
        <dbReference type="ARBA" id="ARBA00001933"/>
    </source>
</evidence>
<dbReference type="AlphaFoldDB" id="F4H6U6"/>
<name>F4H6U6_CELFA</name>
<dbReference type="HOGENOM" id="CLU_021018_1_0_11"/>
<gene>
    <name evidence="4" type="ordered locus">Celf_0310</name>
</gene>
<dbReference type="RefSeq" id="WP_013769485.1">
    <property type="nucleotide sequence ID" value="NC_015514.1"/>
</dbReference>
<dbReference type="PANTHER" id="PTHR10314">
    <property type="entry name" value="CYSTATHIONINE BETA-SYNTHASE"/>
    <property type="match status" value="1"/>
</dbReference>
<organism evidence="4 5">
    <name type="scientific">Cellulomonas fimi (strain ATCC 484 / DSM 20113 / JCM 1341 / CCUG 24087 / LMG 16345 / NBRC 15513 / NCIMB 8980 / NCTC 7547 / NRS-133)</name>
    <dbReference type="NCBI Taxonomy" id="590998"/>
    <lineage>
        <taxon>Bacteria</taxon>
        <taxon>Bacillati</taxon>
        <taxon>Actinomycetota</taxon>
        <taxon>Actinomycetes</taxon>
        <taxon>Micrococcales</taxon>
        <taxon>Cellulomonadaceae</taxon>
        <taxon>Cellulomonas</taxon>
    </lineage>
</organism>
<dbReference type="STRING" id="590998.Celf_0310"/>
<dbReference type="KEGG" id="cfi:Celf_0310"/>
<dbReference type="InterPro" id="IPR036052">
    <property type="entry name" value="TrpB-like_PALP_sf"/>
</dbReference>
<protein>
    <submittedName>
        <fullName evidence="4">Pyridoxal-5'-phosphate-dependent protein beta subunit</fullName>
    </submittedName>
</protein>
<dbReference type="eggNOG" id="COG0031">
    <property type="taxonomic scope" value="Bacteria"/>
</dbReference>
<evidence type="ECO:0000256" key="2">
    <source>
        <dbReference type="ARBA" id="ARBA00022898"/>
    </source>
</evidence>
<feature type="domain" description="Tryptophan synthase beta chain-like PALP" evidence="3">
    <location>
        <begin position="7"/>
        <end position="298"/>
    </location>
</feature>